<dbReference type="Proteomes" id="UP000063964">
    <property type="component" value="Chromosome"/>
</dbReference>
<proteinExistence type="inferred from homology"/>
<comment type="similarity">
    <text evidence="6">Belongs to the KhpB RNA-binding protein family.</text>
</comment>
<keyword evidence="4 6" id="KW-0143">Chaperone</keyword>
<comment type="subcellular location">
    <subcellularLocation>
        <location evidence="6">Cytoplasm</location>
    </subcellularLocation>
</comment>
<evidence type="ECO:0000256" key="7">
    <source>
        <dbReference type="SAM" id="MobiDB-lite"/>
    </source>
</evidence>
<evidence type="ECO:0000313" key="9">
    <source>
        <dbReference type="EMBL" id="AMD92233.1"/>
    </source>
</evidence>
<comment type="subunit">
    <text evidence="6">Forms a complex with KhpA.</text>
</comment>
<feature type="region of interest" description="Disordered" evidence="7">
    <location>
        <begin position="257"/>
        <end position="293"/>
    </location>
</feature>
<dbReference type="InterPro" id="IPR032782">
    <property type="entry name" value="KhpB_N"/>
</dbReference>
<dbReference type="RefSeq" id="WP_066603299.1">
    <property type="nucleotide sequence ID" value="NZ_CP014230.1"/>
</dbReference>
<evidence type="ECO:0000256" key="6">
    <source>
        <dbReference type="HAMAP-Rule" id="MF_00867"/>
    </source>
</evidence>
<evidence type="ECO:0000256" key="1">
    <source>
        <dbReference type="ARBA" id="ARBA00022490"/>
    </source>
</evidence>
<dbReference type="PROSITE" id="PS51061">
    <property type="entry name" value="R3H"/>
    <property type="match status" value="1"/>
</dbReference>
<dbReference type="SUPFAM" id="SSF82708">
    <property type="entry name" value="R3H domain"/>
    <property type="match status" value="1"/>
</dbReference>
<dbReference type="InterPro" id="IPR001374">
    <property type="entry name" value="R3H_dom"/>
</dbReference>
<dbReference type="GO" id="GO:0009252">
    <property type="term" value="P:peptidoglycan biosynthetic process"/>
    <property type="evidence" value="ECO:0007669"/>
    <property type="project" value="UniProtKB-UniRule"/>
</dbReference>
<feature type="domain" description="R3H" evidence="8">
    <location>
        <begin position="213"/>
        <end position="279"/>
    </location>
</feature>
<dbReference type="HAMAP" id="MF_00867">
    <property type="entry name" value="KhpB"/>
    <property type="match status" value="1"/>
</dbReference>
<keyword evidence="2 6" id="KW-0694">RNA-binding</keyword>
<accession>A0A0X8JPQ2</accession>
<dbReference type="InterPro" id="IPR036867">
    <property type="entry name" value="R3H_dom_sf"/>
</dbReference>
<dbReference type="GO" id="GO:0071555">
    <property type="term" value="P:cell wall organization"/>
    <property type="evidence" value="ECO:0007669"/>
    <property type="project" value="UniProtKB-KW"/>
</dbReference>
<dbReference type="GO" id="GO:0005737">
    <property type="term" value="C:cytoplasm"/>
    <property type="evidence" value="ECO:0007669"/>
    <property type="project" value="UniProtKB-SubCell"/>
</dbReference>
<dbReference type="STRING" id="888061.AXF15_03305"/>
<sequence length="293" mass="32015">MSEHREFRAKSVDQAIADACRFFAVDRDGLEIEIVSGGSQGFFGFGARQAVVRAGRRRPAVALAVENRAERPDSGGARPEVAPMEEAPPQKPSADAAGRIREEAGMSEADSPEEDDGRDAAPGPMPEDEVRRLEACVREILPALLRPLCAGVRLDVDMTARPVAVRIEADDAEVLMSQDGQVIAALQYLANRIAARTCPGCPRIRLDAGDFRRDQETRLTEMALALAEKAKKTGKVQSTRPLSAFHRRVVHMALQDDGDVHTRSKGEGSTKRVLILPVRRSSGRGRRKHPNEQ</sequence>
<comment type="function">
    <text evidence="6">A probable RNA chaperone. Forms a complex with KhpA which binds to cellular RNA and controls its expression. Plays a role in peptidoglycan (PG) homeostasis and cell length regulation.</text>
</comment>
<evidence type="ECO:0000256" key="4">
    <source>
        <dbReference type="ARBA" id="ARBA00023186"/>
    </source>
</evidence>
<dbReference type="PANTHER" id="PTHR35800">
    <property type="entry name" value="PROTEIN JAG"/>
    <property type="match status" value="1"/>
</dbReference>
<dbReference type="SMART" id="SM00393">
    <property type="entry name" value="R3H"/>
    <property type="match status" value="1"/>
</dbReference>
<dbReference type="SMART" id="SM01245">
    <property type="entry name" value="Jag_N"/>
    <property type="match status" value="1"/>
</dbReference>
<feature type="compositionally biased region" description="Basic residues" evidence="7">
    <location>
        <begin position="281"/>
        <end position="293"/>
    </location>
</feature>
<dbReference type="OrthoDB" id="9794483at2"/>
<dbReference type="GO" id="GO:0008360">
    <property type="term" value="P:regulation of cell shape"/>
    <property type="evidence" value="ECO:0007669"/>
    <property type="project" value="UniProtKB-KW"/>
</dbReference>
<dbReference type="PANTHER" id="PTHR35800:SF1">
    <property type="entry name" value="RNA-BINDING PROTEIN KHPB"/>
    <property type="match status" value="1"/>
</dbReference>
<dbReference type="InterPro" id="IPR039247">
    <property type="entry name" value="KhpB"/>
</dbReference>
<evidence type="ECO:0000313" key="10">
    <source>
        <dbReference type="Proteomes" id="UP000063964"/>
    </source>
</evidence>
<feature type="region of interest" description="Disordered" evidence="7">
    <location>
        <begin position="64"/>
        <end position="126"/>
    </location>
</feature>
<dbReference type="Gene3D" id="3.30.300.20">
    <property type="match status" value="1"/>
</dbReference>
<evidence type="ECO:0000256" key="3">
    <source>
        <dbReference type="ARBA" id="ARBA00022960"/>
    </source>
</evidence>
<dbReference type="InterPro" id="IPR034079">
    <property type="entry name" value="R3H_KhpB"/>
</dbReference>
<dbReference type="Gene3D" id="3.30.1370.50">
    <property type="entry name" value="R3H-like domain"/>
    <property type="match status" value="1"/>
</dbReference>
<keyword evidence="5 6" id="KW-0961">Cell wall biogenesis/degradation</keyword>
<organism evidence="9 10">
    <name type="scientific">Desulfomicrobium orale DSM 12838</name>
    <dbReference type="NCBI Taxonomy" id="888061"/>
    <lineage>
        <taxon>Bacteria</taxon>
        <taxon>Pseudomonadati</taxon>
        <taxon>Thermodesulfobacteriota</taxon>
        <taxon>Desulfovibrionia</taxon>
        <taxon>Desulfovibrionales</taxon>
        <taxon>Desulfomicrobiaceae</taxon>
        <taxon>Desulfomicrobium</taxon>
    </lineage>
</organism>
<protein>
    <recommendedName>
        <fullName evidence="6">RNA-binding protein KhpB</fullName>
    </recommendedName>
    <alternativeName>
        <fullName evidence="6">RNA-binding protein EloR</fullName>
    </alternativeName>
</protein>
<comment type="domain">
    <text evidence="6">Has an N-terminal Jag-N domain and 2 RNA-binding domains (KH and R3H).</text>
</comment>
<name>A0A0X8JPQ2_9BACT</name>
<dbReference type="InterPro" id="IPR015946">
    <property type="entry name" value="KH_dom-like_a/b"/>
</dbReference>
<dbReference type="InterPro" id="IPR038247">
    <property type="entry name" value="Jag_N_dom_sf"/>
</dbReference>
<dbReference type="KEGG" id="doa:AXF15_03305"/>
<dbReference type="GO" id="GO:0003723">
    <property type="term" value="F:RNA binding"/>
    <property type="evidence" value="ECO:0007669"/>
    <property type="project" value="UniProtKB-UniRule"/>
</dbReference>
<dbReference type="AlphaFoldDB" id="A0A0X8JPQ2"/>
<dbReference type="CDD" id="cd02644">
    <property type="entry name" value="R3H_jag"/>
    <property type="match status" value="1"/>
</dbReference>
<keyword evidence="3 6" id="KW-0133">Cell shape</keyword>
<evidence type="ECO:0000259" key="8">
    <source>
        <dbReference type="PROSITE" id="PS51061"/>
    </source>
</evidence>
<keyword evidence="1 6" id="KW-0963">Cytoplasm</keyword>
<gene>
    <name evidence="6" type="primary">khpB</name>
    <name evidence="6" type="synonym">eloR</name>
    <name evidence="9" type="ORF">AXF15_03305</name>
</gene>
<keyword evidence="10" id="KW-1185">Reference proteome</keyword>
<dbReference type="Gene3D" id="3.30.30.80">
    <property type="entry name" value="probable RNA-binding protein from clostridium symbiosum atcc 14940"/>
    <property type="match status" value="1"/>
</dbReference>
<reference evidence="10" key="1">
    <citation type="submission" date="2016-02" db="EMBL/GenBank/DDBJ databases">
        <authorList>
            <person name="Holder M.E."/>
            <person name="Ajami N.J."/>
            <person name="Petrosino J.F."/>
        </authorList>
    </citation>
    <scope>NUCLEOTIDE SEQUENCE [LARGE SCALE GENOMIC DNA]</scope>
    <source>
        <strain evidence="10">DSM 12838</strain>
    </source>
</reference>
<evidence type="ECO:0000256" key="2">
    <source>
        <dbReference type="ARBA" id="ARBA00022884"/>
    </source>
</evidence>
<comment type="caution">
    <text evidence="6">Lacks conserved residue(s) required for the propagation of feature annotation.</text>
</comment>
<dbReference type="Pfam" id="PF01424">
    <property type="entry name" value="R3H"/>
    <property type="match status" value="1"/>
</dbReference>
<feature type="compositionally biased region" description="Basic and acidic residues" evidence="7">
    <location>
        <begin position="258"/>
        <end position="270"/>
    </location>
</feature>
<dbReference type="EMBL" id="CP014230">
    <property type="protein sequence ID" value="AMD92233.1"/>
    <property type="molecule type" value="Genomic_DNA"/>
</dbReference>
<evidence type="ECO:0000256" key="5">
    <source>
        <dbReference type="ARBA" id="ARBA00023316"/>
    </source>
</evidence>
<dbReference type="Pfam" id="PF14804">
    <property type="entry name" value="Jag_N"/>
    <property type="match status" value="1"/>
</dbReference>